<dbReference type="AlphaFoldDB" id="A0A845MIE2"/>
<dbReference type="RefSeq" id="WP_161339578.1">
    <property type="nucleotide sequence ID" value="NZ_JBHSDG010000003.1"/>
</dbReference>
<keyword evidence="1" id="KW-0808">Transferase</keyword>
<dbReference type="InterPro" id="IPR050509">
    <property type="entry name" value="CoA-transferase_III"/>
</dbReference>
<protein>
    <submittedName>
        <fullName evidence="1">CoA transferase</fullName>
    </submittedName>
</protein>
<sequence>MGPLAGYKIVEMGGIGPGPMCAMLLADLGADIVRIDRLSDPGLGSMPSSRNSLLMRSRRSIAVDTKTEAGREVVMKLIEQADGLIEGFRPGVMERMGLGPEEALKRNPKLVYGRMTGWGQEGPMALAAGHDINYIALAGVLHAIGRKDEAPVPPLNLVGDFGGGALYLALGLVCGILEAQKSGKGQVVDTAMVDGAASLMTMFYGLMAAGHWKDERGVNILDSGTHYYDVYETADGKHISLGSIETKFYQELLEKTGLDKEDLPPQMDPKSWPVIKARLTEIFKTKTRDEWDEIMLGSDVCYAPVLSIMEATRHPHNTHRKTFVEYDGVVQPAPAPRFSRTEPSIQRPPCLPGEHTEEAMRDWGFAADAIGDLRAAGVIK</sequence>
<evidence type="ECO:0000313" key="2">
    <source>
        <dbReference type="Proteomes" id="UP000445696"/>
    </source>
</evidence>
<dbReference type="GO" id="GO:0016740">
    <property type="term" value="F:transferase activity"/>
    <property type="evidence" value="ECO:0007669"/>
    <property type="project" value="UniProtKB-KW"/>
</dbReference>
<dbReference type="Gene3D" id="3.40.50.10540">
    <property type="entry name" value="Crotonobetainyl-coa:carnitine coa-transferase, domain 1"/>
    <property type="match status" value="1"/>
</dbReference>
<dbReference type="EMBL" id="WTVA01000014">
    <property type="protein sequence ID" value="MZR23106.1"/>
    <property type="molecule type" value="Genomic_DNA"/>
</dbReference>
<name>A0A845MIE2_9PROT</name>
<gene>
    <name evidence="1" type="ORF">GQF03_12285</name>
</gene>
<comment type="caution">
    <text evidence="1">The sequence shown here is derived from an EMBL/GenBank/DDBJ whole genome shotgun (WGS) entry which is preliminary data.</text>
</comment>
<dbReference type="InterPro" id="IPR003673">
    <property type="entry name" value="CoA-Trfase_fam_III"/>
</dbReference>
<dbReference type="OrthoDB" id="7488526at2"/>
<evidence type="ECO:0000313" key="1">
    <source>
        <dbReference type="EMBL" id="MZR23106.1"/>
    </source>
</evidence>
<dbReference type="SUPFAM" id="SSF89796">
    <property type="entry name" value="CoA-transferase family III (CaiB/BaiF)"/>
    <property type="match status" value="1"/>
</dbReference>
<dbReference type="InterPro" id="IPR044855">
    <property type="entry name" value="CoA-Trfase_III_dom3_sf"/>
</dbReference>
<dbReference type="InterPro" id="IPR023606">
    <property type="entry name" value="CoA-Trfase_III_dom_1_sf"/>
</dbReference>
<reference evidence="1 2" key="1">
    <citation type="journal article" date="2014" name="Int. J. Syst. Evol. Microbiol.">
        <title>Sneathiella chungangensis sp. nov., isolated from a marine sand, and emended description of the genus Sneathiella.</title>
        <authorList>
            <person name="Siamphan C."/>
            <person name="Kim H."/>
            <person name="Lee J.S."/>
            <person name="Kim W."/>
        </authorList>
    </citation>
    <scope>NUCLEOTIDE SEQUENCE [LARGE SCALE GENOMIC DNA]</scope>
    <source>
        <strain evidence="1 2">KCTC 32476</strain>
    </source>
</reference>
<dbReference type="PANTHER" id="PTHR48228">
    <property type="entry name" value="SUCCINYL-COA--D-CITRAMALATE COA-TRANSFERASE"/>
    <property type="match status" value="1"/>
</dbReference>
<dbReference type="Pfam" id="PF02515">
    <property type="entry name" value="CoA_transf_3"/>
    <property type="match status" value="1"/>
</dbReference>
<proteinExistence type="predicted"/>
<dbReference type="Gene3D" id="3.30.1540.10">
    <property type="entry name" value="formyl-coa transferase, domain 3"/>
    <property type="match status" value="1"/>
</dbReference>
<dbReference type="PANTHER" id="PTHR48228:SF5">
    <property type="entry name" value="ALPHA-METHYLACYL-COA RACEMASE"/>
    <property type="match status" value="1"/>
</dbReference>
<organism evidence="1 2">
    <name type="scientific">Sneathiella chungangensis</name>
    <dbReference type="NCBI Taxonomy" id="1418234"/>
    <lineage>
        <taxon>Bacteria</taxon>
        <taxon>Pseudomonadati</taxon>
        <taxon>Pseudomonadota</taxon>
        <taxon>Alphaproteobacteria</taxon>
        <taxon>Sneathiellales</taxon>
        <taxon>Sneathiellaceae</taxon>
        <taxon>Sneathiella</taxon>
    </lineage>
</organism>
<keyword evidence="2" id="KW-1185">Reference proteome</keyword>
<dbReference type="Proteomes" id="UP000445696">
    <property type="component" value="Unassembled WGS sequence"/>
</dbReference>
<accession>A0A845MIE2</accession>